<dbReference type="Gene3D" id="1.20.120.1490">
    <property type="match status" value="1"/>
</dbReference>
<dbReference type="STRING" id="354355.SAMN05660816_00052"/>
<dbReference type="RefSeq" id="WP_081199743.1">
    <property type="nucleotide sequence ID" value="NZ_FOCZ01000001.1"/>
</dbReference>
<evidence type="ECO:0000313" key="2">
    <source>
        <dbReference type="EMBL" id="OQP51062.1"/>
    </source>
</evidence>
<organism evidence="2 3">
    <name type="scientific">Niastella yeongjuensis</name>
    <dbReference type="NCBI Taxonomy" id="354355"/>
    <lineage>
        <taxon>Bacteria</taxon>
        <taxon>Pseudomonadati</taxon>
        <taxon>Bacteroidota</taxon>
        <taxon>Chitinophagia</taxon>
        <taxon>Chitinophagales</taxon>
        <taxon>Chitinophagaceae</taxon>
        <taxon>Niastella</taxon>
    </lineage>
</organism>
<evidence type="ECO:0008006" key="4">
    <source>
        <dbReference type="Google" id="ProtNLM"/>
    </source>
</evidence>
<dbReference type="AlphaFoldDB" id="A0A1V9EY99"/>
<gene>
    <name evidence="2" type="ORF">A4H97_04410</name>
</gene>
<protein>
    <recommendedName>
        <fullName evidence="4">LTXXQ motif family protein</fullName>
    </recommendedName>
</protein>
<evidence type="ECO:0000313" key="3">
    <source>
        <dbReference type="Proteomes" id="UP000192610"/>
    </source>
</evidence>
<dbReference type="EMBL" id="LVXG01000012">
    <property type="protein sequence ID" value="OQP51062.1"/>
    <property type="molecule type" value="Genomic_DNA"/>
</dbReference>
<name>A0A1V9EY99_9BACT</name>
<comment type="caution">
    <text evidence="2">The sequence shown here is derived from an EMBL/GenBank/DDBJ whole genome shotgun (WGS) entry which is preliminary data.</text>
</comment>
<accession>A0A1V9EY99</accession>
<evidence type="ECO:0000256" key="1">
    <source>
        <dbReference type="SAM" id="SignalP"/>
    </source>
</evidence>
<proteinExistence type="predicted"/>
<sequence length="209" mass="24441">MKRVFIGMALAAFVATTACAQDQSLSNDRPKMHHHRGDALAQLNLTDDQKNEMKVINDDFKQQMTDLKKSEDKITVTEWKSKMATIRKDHHAKVDKVLTDEQKASLKKMHKDHGKGFRQDKHNRMDRMKKELNLTDEQTAAIQKNFDEGMQKMKATHDDKTLTDDQKKALFKTYHYQQEEGLKKILTPDQWNKFQELKKNHRHGKPVQS</sequence>
<dbReference type="PROSITE" id="PS51257">
    <property type="entry name" value="PROKAR_LIPOPROTEIN"/>
    <property type="match status" value="1"/>
</dbReference>
<keyword evidence="1" id="KW-0732">Signal</keyword>
<dbReference type="Proteomes" id="UP000192610">
    <property type="component" value="Unassembled WGS sequence"/>
</dbReference>
<dbReference type="OrthoDB" id="669236at2"/>
<reference evidence="3" key="1">
    <citation type="submission" date="2016-04" db="EMBL/GenBank/DDBJ databases">
        <authorList>
            <person name="Chen L."/>
            <person name="Zhuang W."/>
            <person name="Wang G."/>
        </authorList>
    </citation>
    <scope>NUCLEOTIDE SEQUENCE [LARGE SCALE GENOMIC DNA]</scope>
    <source>
        <strain evidence="3">17621</strain>
    </source>
</reference>
<feature type="signal peptide" evidence="1">
    <location>
        <begin position="1"/>
        <end position="20"/>
    </location>
</feature>
<keyword evidence="3" id="KW-1185">Reference proteome</keyword>
<feature type="chain" id="PRO_5010723386" description="LTXXQ motif family protein" evidence="1">
    <location>
        <begin position="21"/>
        <end position="209"/>
    </location>
</feature>